<protein>
    <submittedName>
        <fullName evidence="1">Uncharacterized protein</fullName>
    </submittedName>
</protein>
<proteinExistence type="predicted"/>
<gene>
    <name evidence="1" type="ORF">DPMN_178683</name>
</gene>
<organism evidence="1 2">
    <name type="scientific">Dreissena polymorpha</name>
    <name type="common">Zebra mussel</name>
    <name type="synonym">Mytilus polymorpha</name>
    <dbReference type="NCBI Taxonomy" id="45954"/>
    <lineage>
        <taxon>Eukaryota</taxon>
        <taxon>Metazoa</taxon>
        <taxon>Spiralia</taxon>
        <taxon>Lophotrochozoa</taxon>
        <taxon>Mollusca</taxon>
        <taxon>Bivalvia</taxon>
        <taxon>Autobranchia</taxon>
        <taxon>Heteroconchia</taxon>
        <taxon>Euheterodonta</taxon>
        <taxon>Imparidentia</taxon>
        <taxon>Neoheterodontei</taxon>
        <taxon>Myida</taxon>
        <taxon>Dreissenoidea</taxon>
        <taxon>Dreissenidae</taxon>
        <taxon>Dreissena</taxon>
    </lineage>
</organism>
<name>A0A9D4IMV1_DREPO</name>
<evidence type="ECO:0000313" key="1">
    <source>
        <dbReference type="EMBL" id="KAH3777243.1"/>
    </source>
</evidence>
<evidence type="ECO:0000313" key="2">
    <source>
        <dbReference type="Proteomes" id="UP000828390"/>
    </source>
</evidence>
<dbReference type="Proteomes" id="UP000828390">
    <property type="component" value="Unassembled WGS sequence"/>
</dbReference>
<reference evidence="1" key="1">
    <citation type="journal article" date="2019" name="bioRxiv">
        <title>The Genome of the Zebra Mussel, Dreissena polymorpha: A Resource for Invasive Species Research.</title>
        <authorList>
            <person name="McCartney M.A."/>
            <person name="Auch B."/>
            <person name="Kono T."/>
            <person name="Mallez S."/>
            <person name="Zhang Y."/>
            <person name="Obille A."/>
            <person name="Becker A."/>
            <person name="Abrahante J.E."/>
            <person name="Garbe J."/>
            <person name="Badalamenti J.P."/>
            <person name="Herman A."/>
            <person name="Mangelson H."/>
            <person name="Liachko I."/>
            <person name="Sullivan S."/>
            <person name="Sone E.D."/>
            <person name="Koren S."/>
            <person name="Silverstein K.A.T."/>
            <person name="Beckman K.B."/>
            <person name="Gohl D.M."/>
        </authorList>
    </citation>
    <scope>NUCLEOTIDE SEQUENCE</scope>
    <source>
        <strain evidence="1">Duluth1</strain>
        <tissue evidence="1">Whole animal</tissue>
    </source>
</reference>
<sequence>MMPVKTWLDDIKTLSFINEIGREKGSLVSYLLIPARMDTKADFEYSAPLLL</sequence>
<dbReference type="EMBL" id="JAIWYP010000009">
    <property type="protein sequence ID" value="KAH3777243.1"/>
    <property type="molecule type" value="Genomic_DNA"/>
</dbReference>
<accession>A0A9D4IMV1</accession>
<keyword evidence="2" id="KW-1185">Reference proteome</keyword>
<comment type="caution">
    <text evidence="1">The sequence shown here is derived from an EMBL/GenBank/DDBJ whole genome shotgun (WGS) entry which is preliminary data.</text>
</comment>
<dbReference type="AlphaFoldDB" id="A0A9D4IMV1"/>
<reference evidence="1" key="2">
    <citation type="submission" date="2020-11" db="EMBL/GenBank/DDBJ databases">
        <authorList>
            <person name="McCartney M.A."/>
            <person name="Auch B."/>
            <person name="Kono T."/>
            <person name="Mallez S."/>
            <person name="Becker A."/>
            <person name="Gohl D.M."/>
            <person name="Silverstein K.A.T."/>
            <person name="Koren S."/>
            <person name="Bechman K.B."/>
            <person name="Herman A."/>
            <person name="Abrahante J.E."/>
            <person name="Garbe J."/>
        </authorList>
    </citation>
    <scope>NUCLEOTIDE SEQUENCE</scope>
    <source>
        <strain evidence="1">Duluth1</strain>
        <tissue evidence="1">Whole animal</tissue>
    </source>
</reference>